<evidence type="ECO:0008006" key="4">
    <source>
        <dbReference type="Google" id="ProtNLM"/>
    </source>
</evidence>
<keyword evidence="1" id="KW-0812">Transmembrane</keyword>
<feature type="transmembrane region" description="Helical" evidence="1">
    <location>
        <begin position="20"/>
        <end position="44"/>
    </location>
</feature>
<keyword evidence="1" id="KW-0472">Membrane</keyword>
<gene>
    <name evidence="2" type="ordered locus">Msip34_2083</name>
</gene>
<dbReference type="RefSeq" id="WP_015830672.1">
    <property type="nucleotide sequence ID" value="NC_012969.1"/>
</dbReference>
<accession>C6X7Z8</accession>
<evidence type="ECO:0000256" key="1">
    <source>
        <dbReference type="SAM" id="Phobius"/>
    </source>
</evidence>
<sequence length="127" mass="14935">MRLVKDNIEIMQQIDHKTKFNFYLWVLVYAPVLIISTIAFFGLYFEGLPKNEDANLYNTMLIVLAVPMVAFIIYFIKKTFTTKEEVIINGKKDYPNGFHLIATFFTGGFWAIGWLLMYLKRDKTIYN</sequence>
<dbReference type="Proteomes" id="UP000002743">
    <property type="component" value="Chromosome"/>
</dbReference>
<feature type="transmembrane region" description="Helical" evidence="1">
    <location>
        <begin position="56"/>
        <end position="76"/>
    </location>
</feature>
<dbReference type="AlphaFoldDB" id="C6X7Z8"/>
<evidence type="ECO:0000313" key="3">
    <source>
        <dbReference type="Proteomes" id="UP000002743"/>
    </source>
</evidence>
<keyword evidence="3" id="KW-1185">Reference proteome</keyword>
<proteinExistence type="predicted"/>
<dbReference type="KEGG" id="mei:Msip34_2083"/>
<protein>
    <recommendedName>
        <fullName evidence="4">Transmembrane protein</fullName>
    </recommendedName>
</protein>
<dbReference type="HOGENOM" id="CLU_1967973_0_0_4"/>
<evidence type="ECO:0000313" key="2">
    <source>
        <dbReference type="EMBL" id="ACT51325.1"/>
    </source>
</evidence>
<organism evidence="2 3">
    <name type="scientific">Methylovorus glucosotrophus (strain SIP3-4)</name>
    <dbReference type="NCBI Taxonomy" id="582744"/>
    <lineage>
        <taxon>Bacteria</taxon>
        <taxon>Pseudomonadati</taxon>
        <taxon>Pseudomonadota</taxon>
        <taxon>Betaproteobacteria</taxon>
        <taxon>Nitrosomonadales</taxon>
        <taxon>Methylophilaceae</taxon>
        <taxon>Methylovorus</taxon>
    </lineage>
</organism>
<keyword evidence="1" id="KW-1133">Transmembrane helix</keyword>
<feature type="transmembrane region" description="Helical" evidence="1">
    <location>
        <begin position="97"/>
        <end position="119"/>
    </location>
</feature>
<dbReference type="EMBL" id="CP001674">
    <property type="protein sequence ID" value="ACT51325.1"/>
    <property type="molecule type" value="Genomic_DNA"/>
</dbReference>
<name>C6X7Z8_METGS</name>
<reference evidence="3" key="1">
    <citation type="submission" date="2009-07" db="EMBL/GenBank/DDBJ databases">
        <title>Complete sequence of chromosome of Methylovorus sp. SIP3-4.</title>
        <authorList>
            <person name="Lucas S."/>
            <person name="Copeland A."/>
            <person name="Lapidus A."/>
            <person name="Glavina del Rio T."/>
            <person name="Tice H."/>
            <person name="Bruce D."/>
            <person name="Goodwin L."/>
            <person name="Pitluck S."/>
            <person name="Clum A."/>
            <person name="Larimer F."/>
            <person name="Land M."/>
            <person name="Hauser L."/>
            <person name="Kyrpides N."/>
            <person name="Mikhailova N."/>
            <person name="Kayluzhnaya M."/>
            <person name="Chistoserdova L."/>
        </authorList>
    </citation>
    <scope>NUCLEOTIDE SEQUENCE [LARGE SCALE GENOMIC DNA]</scope>
    <source>
        <strain evidence="3">SIP3-4</strain>
    </source>
</reference>
<reference evidence="2 3" key="2">
    <citation type="journal article" date="2011" name="J. Bacteriol.">
        <title>Genomes of three methylotrophs from a single niche uncover genetic and metabolic divergence of Methylophilaceae.</title>
        <authorList>
            <person name="Lapidus A."/>
            <person name="Clum A."/>
            <person name="Labutti K."/>
            <person name="Kaluzhnaya M.G."/>
            <person name="Lim S."/>
            <person name="Beck D.A."/>
            <person name="Glavina Del Rio T."/>
            <person name="Nolan M."/>
            <person name="Mavromatis K."/>
            <person name="Huntemann M."/>
            <person name="Lucas S."/>
            <person name="Lidstrom M.E."/>
            <person name="Ivanova N."/>
            <person name="Chistoserdova L."/>
        </authorList>
    </citation>
    <scope>NUCLEOTIDE SEQUENCE [LARGE SCALE GENOMIC DNA]</scope>
    <source>
        <strain evidence="2 3">SIP3-4</strain>
    </source>
</reference>